<dbReference type="RefSeq" id="WP_198442207.1">
    <property type="nucleotide sequence ID" value="NZ_CBCSHE010000009.1"/>
</dbReference>
<dbReference type="InterPro" id="IPR051608">
    <property type="entry name" value="RQC_Subunit_NEMF"/>
</dbReference>
<name>A0A7T3V4J4_9SPIR</name>
<accession>A0A7T3V4J4</accession>
<dbReference type="GO" id="GO:0072344">
    <property type="term" value="P:rescue of stalled ribosome"/>
    <property type="evidence" value="ECO:0007669"/>
    <property type="project" value="TreeGrafter"/>
</dbReference>
<reference evidence="2 3" key="1">
    <citation type="submission" date="2020-11" db="EMBL/GenBank/DDBJ databases">
        <title>Treponema Peruensis nv. sp., first commensal Treponema isolated from human feces.</title>
        <authorList>
            <person name="Belkhou C."/>
            <person name="Raes J."/>
        </authorList>
    </citation>
    <scope>NUCLEOTIDE SEQUENCE [LARGE SCALE GENOMIC DNA]</scope>
    <source>
        <strain evidence="2 3">RCC2812</strain>
    </source>
</reference>
<evidence type="ECO:0000259" key="1">
    <source>
        <dbReference type="Pfam" id="PF05670"/>
    </source>
</evidence>
<dbReference type="PANTHER" id="PTHR15239">
    <property type="entry name" value="NUCLEAR EXPORT MEDIATOR FACTOR NEMF"/>
    <property type="match status" value="1"/>
</dbReference>
<evidence type="ECO:0000313" key="2">
    <source>
        <dbReference type="EMBL" id="QQA00463.1"/>
    </source>
</evidence>
<evidence type="ECO:0000313" key="3">
    <source>
        <dbReference type="Proteomes" id="UP000595224"/>
    </source>
</evidence>
<sequence>MSLNCNEINTILSELDLPGSFIQEIVQPGFDTLAFRIVNKGSVSTIIICTAPQACRINETRTRIPKNEKPLRFNEFLKSHIQGMRINSCRQIALDRIIKMDVSTWKERFFIYIRLWSGAANVIVTDEAGIIQDCMFRRPKKGEVTGGTFEIQEREATAEEKKEALQKFPVRTFDEITAEYSGKNTATHSAAGSAKKEQPLTFNRKVDIFYSEHAHILSRETLLAQAQKWYNVKHSKMEAALQRLLEKQNNFSDAAKLKHTGDLILSFGQDAKGGMLDCTDYDTGLEVHIKIDPSKSVQENAAVYYEQYKKAVSGQDALAHDIDMAKKTIAALDAQYNAMLNEKNVIKIEQMLRKDTKPKQKTEKPHAGLHYEIDGWTIIVGRTAAENDELLRHTVKGQDMWLHARDYAGGYVFIRARRDKTVPLDILLYAGNLAVYHSKARRNGQADLYYTQVKYLRRAKNGPKGLVLPTQEKNLLVKIDEQRLRKLDELEKSAQSI</sequence>
<keyword evidence="3" id="KW-1185">Reference proteome</keyword>
<proteinExistence type="predicted"/>
<dbReference type="EMBL" id="CP064936">
    <property type="protein sequence ID" value="QQA00463.1"/>
    <property type="molecule type" value="Genomic_DNA"/>
</dbReference>
<dbReference type="Gene3D" id="2.30.310.10">
    <property type="entry name" value="ibrinogen binding protein from staphylococcus aureus domain"/>
    <property type="match status" value="1"/>
</dbReference>
<gene>
    <name evidence="2" type="ORF">IWA51_09325</name>
</gene>
<feature type="domain" description="NFACT RNA-binding" evidence="1">
    <location>
        <begin position="373"/>
        <end position="461"/>
    </location>
</feature>
<dbReference type="AlphaFoldDB" id="A0A7T3V4J4"/>
<dbReference type="GO" id="GO:0000049">
    <property type="term" value="F:tRNA binding"/>
    <property type="evidence" value="ECO:0007669"/>
    <property type="project" value="TreeGrafter"/>
</dbReference>
<dbReference type="GO" id="GO:1990112">
    <property type="term" value="C:RQC complex"/>
    <property type="evidence" value="ECO:0007669"/>
    <property type="project" value="TreeGrafter"/>
</dbReference>
<protein>
    <submittedName>
        <fullName evidence="2">DUF814 domain-containing protein</fullName>
    </submittedName>
</protein>
<organism evidence="2 3">
    <name type="scientific">Treponema peruense</name>
    <dbReference type="NCBI Taxonomy" id="2787628"/>
    <lineage>
        <taxon>Bacteria</taxon>
        <taxon>Pseudomonadati</taxon>
        <taxon>Spirochaetota</taxon>
        <taxon>Spirochaetia</taxon>
        <taxon>Spirochaetales</taxon>
        <taxon>Treponemataceae</taxon>
        <taxon>Treponema</taxon>
    </lineage>
</organism>
<dbReference type="Pfam" id="PF05670">
    <property type="entry name" value="NFACT-R_1"/>
    <property type="match status" value="1"/>
</dbReference>
<dbReference type="InterPro" id="IPR008532">
    <property type="entry name" value="NFACT_RNA-bd"/>
</dbReference>
<dbReference type="Pfam" id="PF05833">
    <property type="entry name" value="NFACT_N"/>
    <property type="match status" value="2"/>
</dbReference>
<dbReference type="Proteomes" id="UP000595224">
    <property type="component" value="Chromosome"/>
</dbReference>
<dbReference type="GO" id="GO:0043023">
    <property type="term" value="F:ribosomal large subunit binding"/>
    <property type="evidence" value="ECO:0007669"/>
    <property type="project" value="TreeGrafter"/>
</dbReference>
<dbReference type="PANTHER" id="PTHR15239:SF6">
    <property type="entry name" value="RIBOSOME QUALITY CONTROL COMPLEX SUBUNIT NEMF"/>
    <property type="match status" value="1"/>
</dbReference>
<dbReference type="KEGG" id="tper:IWA51_09325"/>